<feature type="transmembrane region" description="Helical" evidence="6">
    <location>
        <begin position="33"/>
        <end position="53"/>
    </location>
</feature>
<dbReference type="Pfam" id="PF02653">
    <property type="entry name" value="BPD_transp_2"/>
    <property type="match status" value="1"/>
</dbReference>
<keyword evidence="7" id="KW-0813">Transport</keyword>
<gene>
    <name evidence="7" type="ORF">SAMN05421834_11660</name>
</gene>
<evidence type="ECO:0000256" key="4">
    <source>
        <dbReference type="ARBA" id="ARBA00022989"/>
    </source>
</evidence>
<feature type="transmembrane region" description="Helical" evidence="6">
    <location>
        <begin position="272"/>
        <end position="291"/>
    </location>
</feature>
<organism evidence="7 8">
    <name type="scientific">Halanaerobium kushneri</name>
    <dbReference type="NCBI Taxonomy" id="56779"/>
    <lineage>
        <taxon>Bacteria</taxon>
        <taxon>Bacillati</taxon>
        <taxon>Bacillota</taxon>
        <taxon>Clostridia</taxon>
        <taxon>Halanaerobiales</taxon>
        <taxon>Halanaerobiaceae</taxon>
        <taxon>Halanaerobium</taxon>
    </lineage>
</organism>
<keyword evidence="3 6" id="KW-0812">Transmembrane</keyword>
<dbReference type="EMBL" id="FTNC01000016">
    <property type="protein sequence ID" value="SIR22022.1"/>
    <property type="molecule type" value="Genomic_DNA"/>
</dbReference>
<keyword evidence="5 6" id="KW-0472">Membrane</keyword>
<keyword evidence="2" id="KW-1003">Cell membrane</keyword>
<dbReference type="AlphaFoldDB" id="A0A1N6Z594"/>
<keyword evidence="8" id="KW-1185">Reference proteome</keyword>
<dbReference type="Proteomes" id="UP000185669">
    <property type="component" value="Unassembled WGS sequence"/>
</dbReference>
<evidence type="ECO:0000256" key="2">
    <source>
        <dbReference type="ARBA" id="ARBA00022475"/>
    </source>
</evidence>
<evidence type="ECO:0000256" key="1">
    <source>
        <dbReference type="ARBA" id="ARBA00004651"/>
    </source>
</evidence>
<feature type="transmembrane region" description="Helical" evidence="6">
    <location>
        <begin position="145"/>
        <end position="162"/>
    </location>
</feature>
<feature type="transmembrane region" description="Helical" evidence="6">
    <location>
        <begin position="60"/>
        <end position="82"/>
    </location>
</feature>
<dbReference type="CDD" id="cd06580">
    <property type="entry name" value="TM_PBP1_transp_TpRbsC_like"/>
    <property type="match status" value="1"/>
</dbReference>
<evidence type="ECO:0000256" key="5">
    <source>
        <dbReference type="ARBA" id="ARBA00023136"/>
    </source>
</evidence>
<evidence type="ECO:0000256" key="3">
    <source>
        <dbReference type="ARBA" id="ARBA00022692"/>
    </source>
</evidence>
<dbReference type="GO" id="GO:0022857">
    <property type="term" value="F:transmembrane transporter activity"/>
    <property type="evidence" value="ECO:0007669"/>
    <property type="project" value="InterPro"/>
</dbReference>
<dbReference type="InterPro" id="IPR001851">
    <property type="entry name" value="ABC_transp_permease"/>
</dbReference>
<dbReference type="PANTHER" id="PTHR43370:SF2">
    <property type="entry name" value="ABC TRANSPORTER PERMEASE PROTEIN"/>
    <property type="match status" value="1"/>
</dbReference>
<dbReference type="GO" id="GO:0005886">
    <property type="term" value="C:plasma membrane"/>
    <property type="evidence" value="ECO:0007669"/>
    <property type="project" value="UniProtKB-SubCell"/>
</dbReference>
<comment type="subcellular location">
    <subcellularLocation>
        <location evidence="1">Cell membrane</location>
        <topology evidence="1">Multi-pass membrane protein</topology>
    </subcellularLocation>
</comment>
<feature type="transmembrane region" description="Helical" evidence="6">
    <location>
        <begin position="227"/>
        <end position="260"/>
    </location>
</feature>
<dbReference type="PANTHER" id="PTHR43370">
    <property type="entry name" value="SUGAR ABC TRANSPORTER INTEGRAL MEMBRANE PROTEIN-RELATED"/>
    <property type="match status" value="1"/>
</dbReference>
<feature type="transmembrane region" description="Helical" evidence="6">
    <location>
        <begin position="192"/>
        <end position="215"/>
    </location>
</feature>
<dbReference type="OrthoDB" id="9792579at2"/>
<protein>
    <submittedName>
        <fullName evidence="7">Simple sugar transport system permease protein</fullName>
    </submittedName>
</protein>
<reference evidence="8" key="1">
    <citation type="submission" date="2017-01" db="EMBL/GenBank/DDBJ databases">
        <authorList>
            <person name="Varghese N."/>
            <person name="Submissions S."/>
        </authorList>
    </citation>
    <scope>NUCLEOTIDE SEQUENCE [LARGE SCALE GENOMIC DNA]</scope>
    <source>
        <strain evidence="8">ATCC 700103</strain>
    </source>
</reference>
<proteinExistence type="predicted"/>
<dbReference type="STRING" id="56779.SAMN05421834_11660"/>
<feature type="transmembrane region" description="Helical" evidence="6">
    <location>
        <begin position="88"/>
        <end position="110"/>
    </location>
</feature>
<sequence length="306" mass="32926">MAIILLLSRALQMSTPLILGSIAEVYSEKTGVMNIAIEGVFLIGAWAGFVGAFTTENIVIGFLTALLAGMIVGLVYGFITIILKQHQIVTGVALNILLAALAVYLYRVIFGVRVTPLKIKPLSRLALPLLSDIPVVGEILFNQNVMTYIVLLFVPLAYYVLYKTRIGLIIRSTGANPEAVDAAGIKVEKVRYLTIIVSSGFAALAGSFYTLAFLGMFSQDIIGGRGWIAFAICFLGNWHPVGALLGALAFGLADGLSVFFQTASVKIIPNEFIIALPYILTIAATVARKSFSVPEYLGVPYVKEEN</sequence>
<accession>A0A1N6Z594</accession>
<keyword evidence="4 6" id="KW-1133">Transmembrane helix</keyword>
<keyword evidence="7" id="KW-0762">Sugar transport</keyword>
<name>A0A1N6Z594_9FIRM</name>
<dbReference type="RefSeq" id="WP_076545505.1">
    <property type="nucleotide sequence ID" value="NZ_FTNC01000016.1"/>
</dbReference>
<evidence type="ECO:0000313" key="7">
    <source>
        <dbReference type="EMBL" id="SIR22022.1"/>
    </source>
</evidence>
<evidence type="ECO:0000313" key="8">
    <source>
        <dbReference type="Proteomes" id="UP000185669"/>
    </source>
</evidence>
<evidence type="ECO:0000256" key="6">
    <source>
        <dbReference type="SAM" id="Phobius"/>
    </source>
</evidence>